<evidence type="ECO:0000313" key="1">
    <source>
        <dbReference type="EMBL" id="WCT12029.1"/>
    </source>
</evidence>
<organism evidence="1 2">
    <name type="scientific">Mucilaginibacter jinjuensis</name>
    <dbReference type="NCBI Taxonomy" id="1176721"/>
    <lineage>
        <taxon>Bacteria</taxon>
        <taxon>Pseudomonadati</taxon>
        <taxon>Bacteroidota</taxon>
        <taxon>Sphingobacteriia</taxon>
        <taxon>Sphingobacteriales</taxon>
        <taxon>Sphingobacteriaceae</taxon>
        <taxon>Mucilaginibacter</taxon>
    </lineage>
</organism>
<gene>
    <name evidence="1" type="ORF">PQO05_25175</name>
</gene>
<accession>A0ABY7T6C3</accession>
<evidence type="ECO:0000313" key="2">
    <source>
        <dbReference type="Proteomes" id="UP001216139"/>
    </source>
</evidence>
<keyword evidence="2" id="KW-1185">Reference proteome</keyword>
<dbReference type="RefSeq" id="WP_273630241.1">
    <property type="nucleotide sequence ID" value="NZ_CP117167.1"/>
</dbReference>
<dbReference type="Proteomes" id="UP001216139">
    <property type="component" value="Chromosome"/>
</dbReference>
<sequence>MHKKYFILPLLCLAFACKQKTVTNLHAVTSTKDTTKLPQISAAQLIDPGKSIGLTHLNESLDSVILHLGKPDRGDAAMGAAFTTWFAQHDTLGHETDIYSHRTMGGPDENINHVKLIRVTSPYFKTVQGVGTGLSLAEIGKHFKVEHIADYIKATDTLMVYDDTKEGISFEIDKSGKCTGVSVHKPNDASTGYLSLHPGSQYLRVKK</sequence>
<dbReference type="EMBL" id="CP117167">
    <property type="protein sequence ID" value="WCT12029.1"/>
    <property type="molecule type" value="Genomic_DNA"/>
</dbReference>
<reference evidence="1 2" key="1">
    <citation type="submission" date="2023-02" db="EMBL/GenBank/DDBJ databases">
        <title>Genome sequence of Mucilaginibacter jinjuensis strain KACC 16571.</title>
        <authorList>
            <person name="Kim S."/>
            <person name="Heo J."/>
            <person name="Kwon S.-W."/>
        </authorList>
    </citation>
    <scope>NUCLEOTIDE SEQUENCE [LARGE SCALE GENOMIC DNA]</scope>
    <source>
        <strain evidence="1 2">KACC 16571</strain>
    </source>
</reference>
<evidence type="ECO:0008006" key="3">
    <source>
        <dbReference type="Google" id="ProtNLM"/>
    </source>
</evidence>
<protein>
    <recommendedName>
        <fullName evidence="3">Lipoprotein</fullName>
    </recommendedName>
</protein>
<name>A0ABY7T6C3_9SPHI</name>
<dbReference type="PROSITE" id="PS51257">
    <property type="entry name" value="PROKAR_LIPOPROTEIN"/>
    <property type="match status" value="1"/>
</dbReference>
<proteinExistence type="predicted"/>